<reference evidence="9" key="1">
    <citation type="submission" date="2021-12" db="EMBL/GenBank/DDBJ databases">
        <title>Alicyclobacillaceae gen. nov., sp. nov., isolated from chalcocite enrichment system.</title>
        <authorList>
            <person name="Jiang Z."/>
        </authorList>
    </citation>
    <scope>NUCLEOTIDE SEQUENCE</scope>
    <source>
        <strain evidence="9">MYW30-H2</strain>
    </source>
</reference>
<dbReference type="InterPro" id="IPR050189">
    <property type="entry name" value="MFS_Efflux_Transporters"/>
</dbReference>
<dbReference type="PANTHER" id="PTHR43124">
    <property type="entry name" value="PURINE EFFLUX PUMP PBUE"/>
    <property type="match status" value="1"/>
</dbReference>
<evidence type="ECO:0000259" key="8">
    <source>
        <dbReference type="PROSITE" id="PS50850"/>
    </source>
</evidence>
<feature type="transmembrane region" description="Helical" evidence="7">
    <location>
        <begin position="38"/>
        <end position="60"/>
    </location>
</feature>
<feature type="transmembrane region" description="Helical" evidence="7">
    <location>
        <begin position="134"/>
        <end position="155"/>
    </location>
</feature>
<feature type="transmembrane region" description="Helical" evidence="7">
    <location>
        <begin position="161"/>
        <end position="180"/>
    </location>
</feature>
<proteinExistence type="predicted"/>
<feature type="transmembrane region" description="Helical" evidence="7">
    <location>
        <begin position="97"/>
        <end position="122"/>
    </location>
</feature>
<dbReference type="PANTHER" id="PTHR43124:SF3">
    <property type="entry name" value="CHLORAMPHENICOL EFFLUX PUMP RV0191"/>
    <property type="match status" value="1"/>
</dbReference>
<evidence type="ECO:0000256" key="1">
    <source>
        <dbReference type="ARBA" id="ARBA00004651"/>
    </source>
</evidence>
<dbReference type="InterPro" id="IPR020846">
    <property type="entry name" value="MFS_dom"/>
</dbReference>
<dbReference type="SUPFAM" id="SSF103473">
    <property type="entry name" value="MFS general substrate transporter"/>
    <property type="match status" value="1"/>
</dbReference>
<dbReference type="InterPro" id="IPR011701">
    <property type="entry name" value="MFS"/>
</dbReference>
<feature type="domain" description="Major facilitator superfamily (MFS) profile" evidence="8">
    <location>
        <begin position="6"/>
        <end position="383"/>
    </location>
</feature>
<keyword evidence="10" id="KW-1185">Reference proteome</keyword>
<evidence type="ECO:0000313" key="9">
    <source>
        <dbReference type="EMBL" id="UOF91196.1"/>
    </source>
</evidence>
<keyword evidence="6 7" id="KW-0472">Membrane</keyword>
<evidence type="ECO:0000256" key="5">
    <source>
        <dbReference type="ARBA" id="ARBA00022989"/>
    </source>
</evidence>
<dbReference type="EMBL" id="CP089291">
    <property type="protein sequence ID" value="UOF91196.1"/>
    <property type="molecule type" value="Genomic_DNA"/>
</dbReference>
<dbReference type="Gene3D" id="1.20.1720.10">
    <property type="entry name" value="Multidrug resistance protein D"/>
    <property type="match status" value="1"/>
</dbReference>
<feature type="transmembrane region" description="Helical" evidence="7">
    <location>
        <begin position="210"/>
        <end position="232"/>
    </location>
</feature>
<keyword evidence="2" id="KW-0813">Transport</keyword>
<evidence type="ECO:0000256" key="7">
    <source>
        <dbReference type="SAM" id="Phobius"/>
    </source>
</evidence>
<keyword evidence="4 7" id="KW-0812">Transmembrane</keyword>
<feature type="transmembrane region" description="Helical" evidence="7">
    <location>
        <begin position="72"/>
        <end position="91"/>
    </location>
</feature>
<keyword evidence="3" id="KW-1003">Cell membrane</keyword>
<evidence type="ECO:0000256" key="2">
    <source>
        <dbReference type="ARBA" id="ARBA00022448"/>
    </source>
</evidence>
<evidence type="ECO:0000256" key="6">
    <source>
        <dbReference type="ARBA" id="ARBA00023136"/>
    </source>
</evidence>
<comment type="subcellular location">
    <subcellularLocation>
        <location evidence="1">Cell membrane</location>
        <topology evidence="1">Multi-pass membrane protein</topology>
    </subcellularLocation>
</comment>
<evidence type="ECO:0000256" key="4">
    <source>
        <dbReference type="ARBA" id="ARBA00022692"/>
    </source>
</evidence>
<dbReference type="InterPro" id="IPR001958">
    <property type="entry name" value="Tet-R_TetA/multi-R_MdtG-like"/>
</dbReference>
<feature type="transmembrane region" description="Helical" evidence="7">
    <location>
        <begin position="273"/>
        <end position="291"/>
    </location>
</feature>
<feature type="transmembrane region" description="Helical" evidence="7">
    <location>
        <begin position="244"/>
        <end position="261"/>
    </location>
</feature>
<gene>
    <name evidence="9" type="ORF">LSG31_02755</name>
</gene>
<feature type="transmembrane region" description="Helical" evidence="7">
    <location>
        <begin position="333"/>
        <end position="355"/>
    </location>
</feature>
<dbReference type="Proteomes" id="UP000830167">
    <property type="component" value="Chromosome"/>
</dbReference>
<dbReference type="Pfam" id="PF07690">
    <property type="entry name" value="MFS_1"/>
    <property type="match status" value="2"/>
</dbReference>
<feature type="transmembrane region" description="Helical" evidence="7">
    <location>
        <begin position="361"/>
        <end position="379"/>
    </location>
</feature>
<protein>
    <submittedName>
        <fullName evidence="9">MFS transporter</fullName>
    </submittedName>
</protein>
<evidence type="ECO:0000313" key="10">
    <source>
        <dbReference type="Proteomes" id="UP000830167"/>
    </source>
</evidence>
<sequence>MKSKFIVYLVSFAAFLAPFTQSIYAPMIPEVTNDFHTSAFWVNLTISIFTAFLALMQIIYGPLTDTKGRRSVMLFGIVFYVLATIGCYFSNSIYVLLFFRALQAIGIATGSVVAVTVISDLFEGENRGKAMGTFQMMVSLGPVVGPVVGGFLGGMFGFHSVFLALVIVGLIVFLLNLTFLKETKPEKGFANSFKPRDFITILKDRIGSSIILLGFIQYYAFYNFLVFMPGILSERYGLTAEQKGLVFLPLSLCIVIGSFLGGRAQGRFEGRKFVVLTSYLNVLAILLFTVVSHISLLLLIGSSVLFGLFLGLSLPVQTTLLTQAFQKNRATAIGVYNFVRFMGMALGPIFGSLLLQIGGYYLIYGFIVAVFLGCSSVLHKRLLHATNTMANYNQGISS</sequence>
<name>A0ABY4CL10_9BACL</name>
<evidence type="ECO:0000256" key="3">
    <source>
        <dbReference type="ARBA" id="ARBA00022475"/>
    </source>
</evidence>
<dbReference type="RefSeq" id="WP_347437886.1">
    <property type="nucleotide sequence ID" value="NZ_CP089291.1"/>
</dbReference>
<accession>A0ABY4CL10</accession>
<feature type="transmembrane region" description="Helical" evidence="7">
    <location>
        <begin position="297"/>
        <end position="321"/>
    </location>
</feature>
<organism evidence="9 10">
    <name type="scientific">Fodinisporobacter ferrooxydans</name>
    <dbReference type="NCBI Taxonomy" id="2901836"/>
    <lineage>
        <taxon>Bacteria</taxon>
        <taxon>Bacillati</taxon>
        <taxon>Bacillota</taxon>
        <taxon>Bacilli</taxon>
        <taxon>Bacillales</taxon>
        <taxon>Alicyclobacillaceae</taxon>
        <taxon>Fodinisporobacter</taxon>
    </lineage>
</organism>
<dbReference type="PROSITE" id="PS50850">
    <property type="entry name" value="MFS"/>
    <property type="match status" value="1"/>
</dbReference>
<dbReference type="InterPro" id="IPR036259">
    <property type="entry name" value="MFS_trans_sf"/>
</dbReference>
<keyword evidence="5 7" id="KW-1133">Transmembrane helix</keyword>
<dbReference type="PRINTS" id="PR01035">
    <property type="entry name" value="TCRTETA"/>
</dbReference>